<dbReference type="Pfam" id="PF20684">
    <property type="entry name" value="Fung_rhodopsin"/>
    <property type="match status" value="1"/>
</dbReference>
<feature type="transmembrane region" description="Helical" evidence="1">
    <location>
        <begin position="59"/>
        <end position="79"/>
    </location>
</feature>
<protein>
    <recommendedName>
        <fullName evidence="2">Rhodopsin domain-containing protein</fullName>
    </recommendedName>
</protein>
<dbReference type="AlphaFoldDB" id="A0A9P5BXS4"/>
<name>A0A9P5BXS4_9PLEO</name>
<accession>A0A9P5BXS4</accession>
<feature type="transmembrane region" description="Helical" evidence="1">
    <location>
        <begin position="26"/>
        <end position="47"/>
    </location>
</feature>
<sequence>MSAPVSPSDVPHLTPEYIAFTSAPALLAKAGSIFGIATSVVLLRIYVRVHILKSFGQDDWAMVLAMLLATGTFVCYVLEVPLGLGKHLAVIQLDMSRYRQLLK</sequence>
<evidence type="ECO:0000313" key="4">
    <source>
        <dbReference type="Proteomes" id="UP000758155"/>
    </source>
</evidence>
<keyword evidence="1" id="KW-1133">Transmembrane helix</keyword>
<comment type="caution">
    <text evidence="3">The sequence shown here is derived from an EMBL/GenBank/DDBJ whole genome shotgun (WGS) entry which is preliminary data.</text>
</comment>
<proteinExistence type="predicted"/>
<dbReference type="EMBL" id="SWKV01000077">
    <property type="protein sequence ID" value="KAF3033679.1"/>
    <property type="molecule type" value="Genomic_DNA"/>
</dbReference>
<organism evidence="3 4">
    <name type="scientific">Didymella heteroderae</name>
    <dbReference type="NCBI Taxonomy" id="1769908"/>
    <lineage>
        <taxon>Eukaryota</taxon>
        <taxon>Fungi</taxon>
        <taxon>Dikarya</taxon>
        <taxon>Ascomycota</taxon>
        <taxon>Pezizomycotina</taxon>
        <taxon>Dothideomycetes</taxon>
        <taxon>Pleosporomycetidae</taxon>
        <taxon>Pleosporales</taxon>
        <taxon>Pleosporineae</taxon>
        <taxon>Didymellaceae</taxon>
        <taxon>Didymella</taxon>
    </lineage>
</organism>
<evidence type="ECO:0000259" key="2">
    <source>
        <dbReference type="Pfam" id="PF20684"/>
    </source>
</evidence>
<keyword evidence="4" id="KW-1185">Reference proteome</keyword>
<gene>
    <name evidence="3" type="ORF">E8E12_002400</name>
</gene>
<keyword evidence="1" id="KW-0472">Membrane</keyword>
<keyword evidence="1" id="KW-0812">Transmembrane</keyword>
<feature type="domain" description="Rhodopsin" evidence="2">
    <location>
        <begin position="43"/>
        <end position="94"/>
    </location>
</feature>
<reference evidence="3" key="1">
    <citation type="submission" date="2019-04" db="EMBL/GenBank/DDBJ databases">
        <title>Sequencing of skin fungus with MAO and IRED activity.</title>
        <authorList>
            <person name="Marsaioli A.J."/>
            <person name="Bonatto J.M.C."/>
            <person name="Reis Junior O."/>
        </authorList>
    </citation>
    <scope>NUCLEOTIDE SEQUENCE</scope>
    <source>
        <strain evidence="3">28M1</strain>
    </source>
</reference>
<evidence type="ECO:0000256" key="1">
    <source>
        <dbReference type="SAM" id="Phobius"/>
    </source>
</evidence>
<dbReference type="Proteomes" id="UP000758155">
    <property type="component" value="Unassembled WGS sequence"/>
</dbReference>
<dbReference type="InterPro" id="IPR049326">
    <property type="entry name" value="Rhodopsin_dom_fungi"/>
</dbReference>
<dbReference type="OrthoDB" id="5022096at2759"/>
<evidence type="ECO:0000313" key="3">
    <source>
        <dbReference type="EMBL" id="KAF3033679.1"/>
    </source>
</evidence>